<comment type="caution">
    <text evidence="1">The sequence shown here is derived from an EMBL/GenBank/DDBJ whole genome shotgun (WGS) entry which is preliminary data.</text>
</comment>
<organism evidence="1 2">
    <name type="scientific">Smallanthus sonchifolius</name>
    <dbReference type="NCBI Taxonomy" id="185202"/>
    <lineage>
        <taxon>Eukaryota</taxon>
        <taxon>Viridiplantae</taxon>
        <taxon>Streptophyta</taxon>
        <taxon>Embryophyta</taxon>
        <taxon>Tracheophyta</taxon>
        <taxon>Spermatophyta</taxon>
        <taxon>Magnoliopsida</taxon>
        <taxon>eudicotyledons</taxon>
        <taxon>Gunneridae</taxon>
        <taxon>Pentapetalae</taxon>
        <taxon>asterids</taxon>
        <taxon>campanulids</taxon>
        <taxon>Asterales</taxon>
        <taxon>Asteraceae</taxon>
        <taxon>Asteroideae</taxon>
        <taxon>Heliantheae alliance</taxon>
        <taxon>Millerieae</taxon>
        <taxon>Smallanthus</taxon>
    </lineage>
</organism>
<protein>
    <submittedName>
        <fullName evidence="1">Uncharacterized protein</fullName>
    </submittedName>
</protein>
<gene>
    <name evidence="1" type="ORF">L1987_09291</name>
</gene>
<accession>A0ACB9JNH9</accession>
<reference evidence="1 2" key="2">
    <citation type="journal article" date="2022" name="Mol. Ecol. Resour.">
        <title>The genomes of chicory, endive, great burdock and yacon provide insights into Asteraceae paleo-polyploidization history and plant inulin production.</title>
        <authorList>
            <person name="Fan W."/>
            <person name="Wang S."/>
            <person name="Wang H."/>
            <person name="Wang A."/>
            <person name="Jiang F."/>
            <person name="Liu H."/>
            <person name="Zhao H."/>
            <person name="Xu D."/>
            <person name="Zhang Y."/>
        </authorList>
    </citation>
    <scope>NUCLEOTIDE SEQUENCE [LARGE SCALE GENOMIC DNA]</scope>
    <source>
        <strain evidence="2">cv. Yunnan</strain>
        <tissue evidence="1">Leaves</tissue>
    </source>
</reference>
<evidence type="ECO:0000313" key="2">
    <source>
        <dbReference type="Proteomes" id="UP001056120"/>
    </source>
</evidence>
<reference evidence="2" key="1">
    <citation type="journal article" date="2022" name="Mol. Ecol. Resour.">
        <title>The genomes of chicory, endive, great burdock and yacon provide insights into Asteraceae palaeo-polyploidization history and plant inulin production.</title>
        <authorList>
            <person name="Fan W."/>
            <person name="Wang S."/>
            <person name="Wang H."/>
            <person name="Wang A."/>
            <person name="Jiang F."/>
            <person name="Liu H."/>
            <person name="Zhao H."/>
            <person name="Xu D."/>
            <person name="Zhang Y."/>
        </authorList>
    </citation>
    <scope>NUCLEOTIDE SEQUENCE [LARGE SCALE GENOMIC DNA]</scope>
    <source>
        <strain evidence="2">cv. Yunnan</strain>
    </source>
</reference>
<dbReference type="Proteomes" id="UP001056120">
    <property type="component" value="Linkage Group LG03"/>
</dbReference>
<sequence length="77" mass="8752">MVAERSRSGCRRQFESRSEWIRLSGKPRRRQTEEGHHFSGHPSRVMLYQAATTAAPVNKLTVPPPGLVFQQSLTFSL</sequence>
<dbReference type="EMBL" id="CM042020">
    <property type="protein sequence ID" value="KAI3821719.1"/>
    <property type="molecule type" value="Genomic_DNA"/>
</dbReference>
<name>A0ACB9JNH9_9ASTR</name>
<proteinExistence type="predicted"/>
<evidence type="ECO:0000313" key="1">
    <source>
        <dbReference type="EMBL" id="KAI3821719.1"/>
    </source>
</evidence>
<keyword evidence="2" id="KW-1185">Reference proteome</keyword>